<evidence type="ECO:0000256" key="13">
    <source>
        <dbReference type="ARBA" id="ARBA00030653"/>
    </source>
</evidence>
<dbReference type="InterPro" id="IPR041938">
    <property type="entry name" value="Hist-Lys_N-MTase_N"/>
</dbReference>
<feature type="region of interest" description="Disordered" evidence="15">
    <location>
        <begin position="287"/>
        <end position="440"/>
    </location>
</feature>
<organism evidence="17 18">
    <name type="scientific">Exophiala bonariae</name>
    <dbReference type="NCBI Taxonomy" id="1690606"/>
    <lineage>
        <taxon>Eukaryota</taxon>
        <taxon>Fungi</taxon>
        <taxon>Dikarya</taxon>
        <taxon>Ascomycota</taxon>
        <taxon>Pezizomycotina</taxon>
        <taxon>Eurotiomycetes</taxon>
        <taxon>Chaetothyriomycetidae</taxon>
        <taxon>Chaetothyriales</taxon>
        <taxon>Herpotrichiellaceae</taxon>
        <taxon>Exophiala</taxon>
    </lineage>
</organism>
<evidence type="ECO:0000256" key="9">
    <source>
        <dbReference type="ARBA" id="ARBA00022691"/>
    </source>
</evidence>
<keyword evidence="10" id="KW-0156">Chromatin regulator</keyword>
<evidence type="ECO:0000256" key="11">
    <source>
        <dbReference type="ARBA" id="ARBA00023242"/>
    </source>
</evidence>
<dbReference type="PANTHER" id="PTHR12977">
    <property type="entry name" value="SUPPRESSOR OF VARIEGATION 4-20-RELATED"/>
    <property type="match status" value="1"/>
</dbReference>
<dbReference type="EMBL" id="JAVRRD010000005">
    <property type="protein sequence ID" value="KAK5058869.1"/>
    <property type="molecule type" value="Genomic_DNA"/>
</dbReference>
<dbReference type="InterPro" id="IPR025783">
    <property type="entry name" value="Set9_fungi"/>
</dbReference>
<dbReference type="GO" id="GO:0005634">
    <property type="term" value="C:nucleus"/>
    <property type="evidence" value="ECO:0007669"/>
    <property type="project" value="UniProtKB-SubCell"/>
</dbReference>
<evidence type="ECO:0000256" key="6">
    <source>
        <dbReference type="ARBA" id="ARBA00022454"/>
    </source>
</evidence>
<keyword evidence="9" id="KW-0949">S-adenosyl-L-methionine</keyword>
<dbReference type="GO" id="GO:0005694">
    <property type="term" value="C:chromosome"/>
    <property type="evidence" value="ECO:0007669"/>
    <property type="project" value="UniProtKB-SubCell"/>
</dbReference>
<reference evidence="17 18" key="1">
    <citation type="submission" date="2023-08" db="EMBL/GenBank/DDBJ databases">
        <title>Black Yeasts Isolated from many extreme environments.</title>
        <authorList>
            <person name="Coleine C."/>
            <person name="Stajich J.E."/>
            <person name="Selbmann L."/>
        </authorList>
    </citation>
    <scope>NUCLEOTIDE SEQUENCE [LARGE SCALE GENOMIC DNA]</scope>
    <source>
        <strain evidence="17 18">CCFEE 5792</strain>
    </source>
</reference>
<dbReference type="RefSeq" id="XP_064709392.1">
    <property type="nucleotide sequence ID" value="XM_064854666.1"/>
</dbReference>
<keyword evidence="8" id="KW-0808">Transferase</keyword>
<evidence type="ECO:0000256" key="8">
    <source>
        <dbReference type="ARBA" id="ARBA00022679"/>
    </source>
</evidence>
<feature type="compositionally biased region" description="Polar residues" evidence="15">
    <location>
        <begin position="309"/>
        <end position="322"/>
    </location>
</feature>
<evidence type="ECO:0000256" key="15">
    <source>
        <dbReference type="SAM" id="MobiDB-lite"/>
    </source>
</evidence>
<dbReference type="Pfam" id="PF00856">
    <property type="entry name" value="SET"/>
    <property type="match status" value="1"/>
</dbReference>
<comment type="subcellular location">
    <subcellularLocation>
        <location evidence="3">Chromosome</location>
    </subcellularLocation>
    <subcellularLocation>
        <location evidence="2">Nucleus</location>
    </subcellularLocation>
</comment>
<evidence type="ECO:0000259" key="16">
    <source>
        <dbReference type="PROSITE" id="PS50280"/>
    </source>
</evidence>
<keyword evidence="6" id="KW-0158">Chromosome</keyword>
<feature type="region of interest" description="Disordered" evidence="15">
    <location>
        <begin position="483"/>
        <end position="516"/>
    </location>
</feature>
<keyword evidence="7" id="KW-0489">Methyltransferase</keyword>
<gene>
    <name evidence="17" type="ORF">LTR84_011133</name>
</gene>
<keyword evidence="11" id="KW-0539">Nucleus</keyword>
<protein>
    <recommendedName>
        <fullName evidence="5">Histone-lysine N-methyltransferase SET9</fullName>
        <ecNumber evidence="12">2.1.1.372</ecNumber>
    </recommendedName>
    <alternativeName>
        <fullName evidence="4">Histone-lysine N-methyltransferase set9</fullName>
    </alternativeName>
    <alternativeName>
        <fullName evidence="13">SET domain protein 9</fullName>
    </alternativeName>
</protein>
<comment type="caution">
    <text evidence="17">The sequence shown here is derived from an EMBL/GenBank/DDBJ whole genome shotgun (WGS) entry which is preliminary data.</text>
</comment>
<evidence type="ECO:0000256" key="5">
    <source>
        <dbReference type="ARBA" id="ARBA00015413"/>
    </source>
</evidence>
<dbReference type="SMART" id="SM00317">
    <property type="entry name" value="SET"/>
    <property type="match status" value="1"/>
</dbReference>
<dbReference type="GO" id="GO:0140943">
    <property type="term" value="F:histone H4K20 trimethyltransferase activity"/>
    <property type="evidence" value="ECO:0007669"/>
    <property type="project" value="UniProtKB-EC"/>
</dbReference>
<dbReference type="InterPro" id="IPR001214">
    <property type="entry name" value="SET_dom"/>
</dbReference>
<dbReference type="EC" id="2.1.1.372" evidence="12"/>
<dbReference type="GO" id="GO:0032259">
    <property type="term" value="P:methylation"/>
    <property type="evidence" value="ECO:0007669"/>
    <property type="project" value="UniProtKB-KW"/>
</dbReference>
<name>A0AAV9NIT7_9EURO</name>
<feature type="compositionally biased region" description="Low complexity" evidence="15">
    <location>
        <begin position="292"/>
        <end position="304"/>
    </location>
</feature>
<dbReference type="InterPro" id="IPR039977">
    <property type="entry name" value="Suv4-20/Set9"/>
</dbReference>
<comment type="function">
    <text evidence="1">Histone methyltransferase that trimethylates 'Lys-20' of histone H4 to form H4K20me3.</text>
</comment>
<dbReference type="PROSITE" id="PS51567">
    <property type="entry name" value="SAM_MT43_SUVAR420_1"/>
    <property type="match status" value="1"/>
</dbReference>
<evidence type="ECO:0000313" key="18">
    <source>
        <dbReference type="Proteomes" id="UP001358417"/>
    </source>
</evidence>
<dbReference type="PANTHER" id="PTHR12977:SF4">
    <property type="entry name" value="HISTONE-LYSINE N-METHYLTRANSFERASE KMT5B"/>
    <property type="match status" value="1"/>
</dbReference>
<sequence>MSRKWKNRDNERTQRLSLAELAAHDDVCSDALVDNAYYKSRIRKNRTKHIPIRGIKEDEVPQILLQKVIVDKDLVAAEKALLALPGLKRYKKSLRSKIEQERFLCHIRKYISMYSTDCAWEVSTTNRYTIVTYEAAVTARRRIKQGDKVKYLIGTLVPLTAEESADLDMTNRNFSIVVSSRKKNSSIFLGPARFANHDCDANGRLVTTGPDGMEVVAMKNIEVGDEITVSYGDDYFGPNNIDCLCHTCEVLERNGWTSKGALLEDRSQHSTPAPSRLSSVQARNLKRKFDSDTSPVGSSSTPPSKAIKITQSPSKLQQSWTPPTAPESELPDEGSTSEATEQSDTAPISVSHQVPVLSPPHSPRRSIERNPRINSPPPASGGLIDDAVPLQTREPGSTNRAKSRDGHRESKMAARLLGKVSSRLPFSPAPTSPSSHGSATETLLVTQLPPEPQATDASVTIKVETVEITKVEADNDTIIVTSSRQSSDQLTDSPSNHMELGQSTDTAPEVEGPAVQPPIPHVISTLTTTTITKDVQVPEIPAAVSEVHVLPSIEQPSTTVTRATLTVHPVTGTIRIAGDYILTRKLLAQPHDRWVQCHNSKCYGFFIQPNGYQTRRECSRCERHSMLYGFEWPKTDPDLRKLLERKSQGKKRDNSGAAPVEYSAYRRKGRCGKGTWVEGGGDEEERVMDHRTIHRFVLPEEERDLTRNGLLKEAEMAREAGDVALAMLEAKFRAGSRGLGTESAARDGSESGPGSATPDDRRRSNRFVTRPVGVYTDKY</sequence>
<feature type="domain" description="SET" evidence="16">
    <location>
        <begin position="118"/>
        <end position="232"/>
    </location>
</feature>
<feature type="compositionally biased region" description="Polar residues" evidence="15">
    <location>
        <begin position="334"/>
        <end position="352"/>
    </location>
</feature>
<evidence type="ECO:0000256" key="3">
    <source>
        <dbReference type="ARBA" id="ARBA00004286"/>
    </source>
</evidence>
<dbReference type="AlphaFoldDB" id="A0AAV9NIT7"/>
<evidence type="ECO:0000256" key="10">
    <source>
        <dbReference type="ARBA" id="ARBA00022853"/>
    </source>
</evidence>
<evidence type="ECO:0000256" key="1">
    <source>
        <dbReference type="ARBA" id="ARBA00001984"/>
    </source>
</evidence>
<evidence type="ECO:0000256" key="7">
    <source>
        <dbReference type="ARBA" id="ARBA00022603"/>
    </source>
</evidence>
<proteinExistence type="predicted"/>
<evidence type="ECO:0000313" key="17">
    <source>
        <dbReference type="EMBL" id="KAK5058869.1"/>
    </source>
</evidence>
<dbReference type="GeneID" id="89979287"/>
<keyword evidence="18" id="KW-1185">Reference proteome</keyword>
<dbReference type="Gene3D" id="2.170.270.10">
    <property type="entry name" value="SET domain"/>
    <property type="match status" value="1"/>
</dbReference>
<evidence type="ECO:0000256" key="12">
    <source>
        <dbReference type="ARBA" id="ARBA00024057"/>
    </source>
</evidence>
<feature type="region of interest" description="Disordered" evidence="15">
    <location>
        <begin position="736"/>
        <end position="779"/>
    </location>
</feature>
<accession>A0AAV9NIT7</accession>
<feature type="compositionally biased region" description="Basic and acidic residues" evidence="15">
    <location>
        <begin position="402"/>
        <end position="412"/>
    </location>
</feature>
<dbReference type="CDD" id="cd10524">
    <property type="entry name" value="SET_Suv4-20-like"/>
    <property type="match status" value="1"/>
</dbReference>
<comment type="catalytic activity">
    <reaction evidence="14">
        <text>L-lysyl(20)-[histone H4] + 3 S-adenosyl-L-methionine = N(6),N(6),N(6)-trimethyl-L-lysyl(20)-[histone H4] + 3 S-adenosyl-L-homocysteine + 3 H(+)</text>
        <dbReference type="Rhea" id="RHEA:64456"/>
        <dbReference type="Rhea" id="RHEA-COMP:15554"/>
        <dbReference type="Rhea" id="RHEA-COMP:15998"/>
        <dbReference type="ChEBI" id="CHEBI:15378"/>
        <dbReference type="ChEBI" id="CHEBI:29969"/>
        <dbReference type="ChEBI" id="CHEBI:57856"/>
        <dbReference type="ChEBI" id="CHEBI:59789"/>
        <dbReference type="ChEBI" id="CHEBI:61961"/>
        <dbReference type="EC" id="2.1.1.372"/>
    </reaction>
</comment>
<dbReference type="Gene3D" id="1.10.10.1700">
    <property type="entry name" value="Histone-lysine N-methyltransferase"/>
    <property type="match status" value="1"/>
</dbReference>
<evidence type="ECO:0000256" key="4">
    <source>
        <dbReference type="ARBA" id="ARBA00014232"/>
    </source>
</evidence>
<evidence type="ECO:0000256" key="14">
    <source>
        <dbReference type="ARBA" id="ARBA00048081"/>
    </source>
</evidence>
<dbReference type="SUPFAM" id="SSF82199">
    <property type="entry name" value="SET domain"/>
    <property type="match status" value="1"/>
</dbReference>
<dbReference type="PROSITE" id="PS50280">
    <property type="entry name" value="SET"/>
    <property type="match status" value="1"/>
</dbReference>
<dbReference type="Proteomes" id="UP001358417">
    <property type="component" value="Unassembled WGS sequence"/>
</dbReference>
<evidence type="ECO:0000256" key="2">
    <source>
        <dbReference type="ARBA" id="ARBA00004123"/>
    </source>
</evidence>
<dbReference type="InterPro" id="IPR046341">
    <property type="entry name" value="SET_dom_sf"/>
</dbReference>
<feature type="compositionally biased region" description="Polar residues" evidence="15">
    <location>
        <begin position="483"/>
        <end position="506"/>
    </location>
</feature>